<dbReference type="EMBL" id="FZOJ01000009">
    <property type="protein sequence ID" value="SNS40989.1"/>
    <property type="molecule type" value="Genomic_DNA"/>
</dbReference>
<dbReference type="Proteomes" id="UP000198304">
    <property type="component" value="Unassembled WGS sequence"/>
</dbReference>
<feature type="transmembrane region" description="Helical" evidence="7">
    <location>
        <begin position="259"/>
        <end position="277"/>
    </location>
</feature>
<feature type="transmembrane region" description="Helical" evidence="7">
    <location>
        <begin position="84"/>
        <end position="101"/>
    </location>
</feature>
<feature type="transmembrane region" description="Helical" evidence="7">
    <location>
        <begin position="162"/>
        <end position="179"/>
    </location>
</feature>
<feature type="transmembrane region" description="Helical" evidence="7">
    <location>
        <begin position="130"/>
        <end position="150"/>
    </location>
</feature>
<dbReference type="Pfam" id="PF01757">
    <property type="entry name" value="Acyl_transf_3"/>
    <property type="match status" value="1"/>
</dbReference>
<dbReference type="InterPro" id="IPR002656">
    <property type="entry name" value="Acyl_transf_3_dom"/>
</dbReference>
<feature type="transmembrane region" description="Helical" evidence="7">
    <location>
        <begin position="50"/>
        <end position="72"/>
    </location>
</feature>
<protein>
    <submittedName>
        <fullName evidence="9">Membrane-bound acyltransferase YfiQ, involved in biofilm formation</fullName>
    </submittedName>
</protein>
<accession>A0A239E928</accession>
<evidence type="ECO:0000256" key="6">
    <source>
        <dbReference type="ARBA" id="ARBA00023136"/>
    </source>
</evidence>
<evidence type="ECO:0000256" key="7">
    <source>
        <dbReference type="SAM" id="Phobius"/>
    </source>
</evidence>
<keyword evidence="6 7" id="KW-0472">Membrane</keyword>
<sequence length="384" mass="44952">MSKRTVKEVYLLRSIACVCVVLLHSITRVVELYDSQLPSYQETSLMTLRLLLTFGTPIFIFLSEFLLSYSYTEEIPKNFMKKRIQLIISPYISMSFIYAVLMTHEANNFVEGTIIRTFGMYVMRNLLFGFYRHGYFIIVVFQFYFLHLLLHRHLSSASPKKVLSISLMINLIYLGFFNFVEPFNIPYGQYIWHGLSWGSFLSWIFYFALGYYCGKYYDDFIKILRYHRRKVIFLPFVAATVVGYLYLSEVLTMNDSKRIDMIFFATSMIFFIYYIAVKITDIPSIFIIISRFSFSIYLLHMVFLYLGVQLVQNTSYINLHPLSVLSLLFIGSIAASIISTLVISKFSIGKYIVGRINRPKETDIKPVSKKTAWISKEFIENNIK</sequence>
<proteinExistence type="inferred from homology"/>
<keyword evidence="3" id="KW-1003">Cell membrane</keyword>
<feature type="transmembrane region" description="Helical" evidence="7">
    <location>
        <begin position="191"/>
        <end position="211"/>
    </location>
</feature>
<comment type="subcellular location">
    <subcellularLocation>
        <location evidence="1">Cell membrane</location>
        <topology evidence="1">Multi-pass membrane protein</topology>
    </subcellularLocation>
</comment>
<evidence type="ECO:0000313" key="9">
    <source>
        <dbReference type="EMBL" id="SNS40989.1"/>
    </source>
</evidence>
<evidence type="ECO:0000256" key="4">
    <source>
        <dbReference type="ARBA" id="ARBA00022692"/>
    </source>
</evidence>
<evidence type="ECO:0000256" key="3">
    <source>
        <dbReference type="ARBA" id="ARBA00022475"/>
    </source>
</evidence>
<reference evidence="9 10" key="1">
    <citation type="submission" date="2017-06" db="EMBL/GenBank/DDBJ databases">
        <authorList>
            <person name="Kim H.J."/>
            <person name="Triplett B.A."/>
        </authorList>
    </citation>
    <scope>NUCLEOTIDE SEQUENCE [LARGE SCALE GENOMIC DNA]</scope>
    <source>
        <strain evidence="9 10">SCA</strain>
    </source>
</reference>
<keyword evidence="4 7" id="KW-0812">Transmembrane</keyword>
<evidence type="ECO:0000256" key="2">
    <source>
        <dbReference type="ARBA" id="ARBA00007400"/>
    </source>
</evidence>
<dbReference type="GO" id="GO:0005886">
    <property type="term" value="C:plasma membrane"/>
    <property type="evidence" value="ECO:0007669"/>
    <property type="project" value="UniProtKB-SubCell"/>
</dbReference>
<keyword evidence="9" id="KW-0012">Acyltransferase</keyword>
<evidence type="ECO:0000256" key="5">
    <source>
        <dbReference type="ARBA" id="ARBA00022989"/>
    </source>
</evidence>
<feature type="transmembrane region" description="Helical" evidence="7">
    <location>
        <begin position="326"/>
        <end position="348"/>
    </location>
</feature>
<feature type="transmembrane region" description="Helical" evidence="7">
    <location>
        <begin position="12"/>
        <end position="30"/>
    </location>
</feature>
<name>A0A239E928_9FIRM</name>
<keyword evidence="10" id="KW-1185">Reference proteome</keyword>
<dbReference type="AlphaFoldDB" id="A0A239E928"/>
<comment type="similarity">
    <text evidence="2">Belongs to the acyltransferase 3 family.</text>
</comment>
<evidence type="ECO:0000259" key="8">
    <source>
        <dbReference type="Pfam" id="PF01757"/>
    </source>
</evidence>
<organism evidence="9 10">
    <name type="scientific">Anaerovirgula multivorans</name>
    <dbReference type="NCBI Taxonomy" id="312168"/>
    <lineage>
        <taxon>Bacteria</taxon>
        <taxon>Bacillati</taxon>
        <taxon>Bacillota</taxon>
        <taxon>Clostridia</taxon>
        <taxon>Peptostreptococcales</taxon>
        <taxon>Natronincolaceae</taxon>
        <taxon>Anaerovirgula</taxon>
    </lineage>
</organism>
<keyword evidence="5 7" id="KW-1133">Transmembrane helix</keyword>
<dbReference type="GO" id="GO:0009246">
    <property type="term" value="P:enterobacterial common antigen biosynthetic process"/>
    <property type="evidence" value="ECO:0007669"/>
    <property type="project" value="TreeGrafter"/>
</dbReference>
<feature type="transmembrane region" description="Helical" evidence="7">
    <location>
        <begin position="231"/>
        <end position="247"/>
    </location>
</feature>
<evidence type="ECO:0000256" key="1">
    <source>
        <dbReference type="ARBA" id="ARBA00004651"/>
    </source>
</evidence>
<feature type="domain" description="Acyltransferase 3" evidence="8">
    <location>
        <begin position="11"/>
        <end position="339"/>
    </location>
</feature>
<dbReference type="GO" id="GO:0016413">
    <property type="term" value="F:O-acetyltransferase activity"/>
    <property type="evidence" value="ECO:0007669"/>
    <property type="project" value="TreeGrafter"/>
</dbReference>
<dbReference type="RefSeq" id="WP_176431327.1">
    <property type="nucleotide sequence ID" value="NZ_FZOJ01000009.1"/>
</dbReference>
<dbReference type="PANTHER" id="PTHR40074">
    <property type="entry name" value="O-ACETYLTRANSFERASE WECH"/>
    <property type="match status" value="1"/>
</dbReference>
<feature type="transmembrane region" description="Helical" evidence="7">
    <location>
        <begin position="284"/>
        <end position="306"/>
    </location>
</feature>
<evidence type="ECO:0000313" key="10">
    <source>
        <dbReference type="Proteomes" id="UP000198304"/>
    </source>
</evidence>
<gene>
    <name evidence="9" type="ORF">SAMN05446037_1009126</name>
</gene>
<keyword evidence="9" id="KW-0808">Transferase</keyword>
<dbReference type="PANTHER" id="PTHR40074:SF2">
    <property type="entry name" value="O-ACETYLTRANSFERASE WECH"/>
    <property type="match status" value="1"/>
</dbReference>